<gene>
    <name evidence="2" type="ORF">AAFF_G00112940</name>
</gene>
<comment type="caution">
    <text evidence="2">The sequence shown here is derived from an EMBL/GenBank/DDBJ whole genome shotgun (WGS) entry which is preliminary data.</text>
</comment>
<protein>
    <submittedName>
        <fullName evidence="2">Uncharacterized protein</fullName>
    </submittedName>
</protein>
<proteinExistence type="predicted"/>
<reference evidence="2" key="1">
    <citation type="journal article" date="2023" name="Science">
        <title>Genome structures resolve the early diversification of teleost fishes.</title>
        <authorList>
            <person name="Parey E."/>
            <person name="Louis A."/>
            <person name="Montfort J."/>
            <person name="Bouchez O."/>
            <person name="Roques C."/>
            <person name="Iampietro C."/>
            <person name="Lluch J."/>
            <person name="Castinel A."/>
            <person name="Donnadieu C."/>
            <person name="Desvignes T."/>
            <person name="Floi Bucao C."/>
            <person name="Jouanno E."/>
            <person name="Wen M."/>
            <person name="Mejri S."/>
            <person name="Dirks R."/>
            <person name="Jansen H."/>
            <person name="Henkel C."/>
            <person name="Chen W.J."/>
            <person name="Zahm M."/>
            <person name="Cabau C."/>
            <person name="Klopp C."/>
            <person name="Thompson A.W."/>
            <person name="Robinson-Rechavi M."/>
            <person name="Braasch I."/>
            <person name="Lecointre G."/>
            <person name="Bobe J."/>
            <person name="Postlethwait J.H."/>
            <person name="Berthelot C."/>
            <person name="Roest Crollius H."/>
            <person name="Guiguen Y."/>
        </authorList>
    </citation>
    <scope>NUCLEOTIDE SEQUENCE</scope>
    <source>
        <strain evidence="2">NC1722</strain>
    </source>
</reference>
<dbReference type="EMBL" id="JAINUG010000177">
    <property type="protein sequence ID" value="KAJ8389825.1"/>
    <property type="molecule type" value="Genomic_DNA"/>
</dbReference>
<dbReference type="AlphaFoldDB" id="A0AAD7RTA2"/>
<dbReference type="Proteomes" id="UP001221898">
    <property type="component" value="Unassembled WGS sequence"/>
</dbReference>
<evidence type="ECO:0000313" key="2">
    <source>
        <dbReference type="EMBL" id="KAJ8389825.1"/>
    </source>
</evidence>
<feature type="region of interest" description="Disordered" evidence="1">
    <location>
        <begin position="1"/>
        <end position="21"/>
    </location>
</feature>
<organism evidence="2 3">
    <name type="scientific">Aldrovandia affinis</name>
    <dbReference type="NCBI Taxonomy" id="143900"/>
    <lineage>
        <taxon>Eukaryota</taxon>
        <taxon>Metazoa</taxon>
        <taxon>Chordata</taxon>
        <taxon>Craniata</taxon>
        <taxon>Vertebrata</taxon>
        <taxon>Euteleostomi</taxon>
        <taxon>Actinopterygii</taxon>
        <taxon>Neopterygii</taxon>
        <taxon>Teleostei</taxon>
        <taxon>Notacanthiformes</taxon>
        <taxon>Halosauridae</taxon>
        <taxon>Aldrovandia</taxon>
    </lineage>
</organism>
<accession>A0AAD7RTA2</accession>
<evidence type="ECO:0000313" key="3">
    <source>
        <dbReference type="Proteomes" id="UP001221898"/>
    </source>
</evidence>
<keyword evidence="3" id="KW-1185">Reference proteome</keyword>
<sequence>MCPSSSLSKGRDPQSCNGNKHSSLSLPAAAFETEVMRHQSDVEQRAAADSGSRLFTTVVLTRGAARADALCHHMLPACRSAQTQPAWVWRDSSKERCPVINKQPPLFPIHWV</sequence>
<evidence type="ECO:0000256" key="1">
    <source>
        <dbReference type="SAM" id="MobiDB-lite"/>
    </source>
</evidence>
<name>A0AAD7RTA2_9TELE</name>